<comment type="catalytic activity">
    <reaction evidence="6">
        <text>guanosine(527) in 16S rRNA + S-adenosyl-L-methionine = N(7)-methylguanosine(527) in 16S rRNA + S-adenosyl-L-homocysteine</text>
        <dbReference type="Rhea" id="RHEA:42732"/>
        <dbReference type="Rhea" id="RHEA-COMP:10209"/>
        <dbReference type="Rhea" id="RHEA-COMP:10210"/>
        <dbReference type="ChEBI" id="CHEBI:57856"/>
        <dbReference type="ChEBI" id="CHEBI:59789"/>
        <dbReference type="ChEBI" id="CHEBI:74269"/>
        <dbReference type="ChEBI" id="CHEBI:74480"/>
        <dbReference type="EC" id="2.1.1.170"/>
    </reaction>
</comment>
<dbReference type="Pfam" id="PF02527">
    <property type="entry name" value="GidB"/>
    <property type="match status" value="1"/>
</dbReference>
<dbReference type="HAMAP" id="MF_00074">
    <property type="entry name" value="16SrRNA_methyltr_G"/>
    <property type="match status" value="1"/>
</dbReference>
<comment type="subcellular location">
    <subcellularLocation>
        <location evidence="6">Cytoplasm</location>
    </subcellularLocation>
</comment>
<dbReference type="EC" id="2.1.1.170" evidence="6"/>
<protein>
    <recommendedName>
        <fullName evidence="6">Ribosomal RNA small subunit methyltransferase G</fullName>
        <ecNumber evidence="6">2.1.1.170</ecNumber>
    </recommendedName>
    <alternativeName>
        <fullName evidence="6">16S rRNA 7-methylguanosine methyltransferase</fullName>
        <shortName evidence="6">16S rRNA m7G methyltransferase</shortName>
    </alternativeName>
</protein>
<evidence type="ECO:0000256" key="3">
    <source>
        <dbReference type="ARBA" id="ARBA00022603"/>
    </source>
</evidence>
<proteinExistence type="inferred from homology"/>
<dbReference type="GO" id="GO:0008168">
    <property type="term" value="F:methyltransferase activity"/>
    <property type="evidence" value="ECO:0007669"/>
    <property type="project" value="UniProtKB-KW"/>
</dbReference>
<keyword evidence="4 6" id="KW-0808">Transferase</keyword>
<feature type="binding site" evidence="6">
    <location>
        <position position="143"/>
    </location>
    <ligand>
        <name>S-adenosyl-L-methionine</name>
        <dbReference type="ChEBI" id="CHEBI:59789"/>
    </ligand>
</feature>
<sequence length="222" mass="24265">MTGNRREEIRDVAGTVSRETLERLESFEAEFRKWSTRINLAAPSTLDALWSRHILDSAQLAALKPGALKWLDLGSGGGFPGAVIAILLRERSGASIELVESNHKKAAFLRSVLGSLGAPAKVNICRIEQASGIGEGVEIVTARALAPLPKLLDLSAHWLTGGATALFHKGRDYATEIAESRDAWQFDLIEHRSKIDPTSRILELSKVERGRSRPDIANKPVR</sequence>
<dbReference type="InterPro" id="IPR029063">
    <property type="entry name" value="SAM-dependent_MTases_sf"/>
</dbReference>
<comment type="function">
    <text evidence="6">Specifically methylates the N7 position of guanine in position 527 of 16S rRNA.</text>
</comment>
<keyword evidence="8" id="KW-1185">Reference proteome</keyword>
<dbReference type="Proteomes" id="UP001559025">
    <property type="component" value="Unassembled WGS sequence"/>
</dbReference>
<evidence type="ECO:0000313" key="7">
    <source>
        <dbReference type="EMBL" id="MEX4005949.1"/>
    </source>
</evidence>
<accession>A0ABV3WMT8</accession>
<feature type="binding site" evidence="6">
    <location>
        <position position="74"/>
    </location>
    <ligand>
        <name>S-adenosyl-L-methionine</name>
        <dbReference type="ChEBI" id="CHEBI:59789"/>
    </ligand>
</feature>
<evidence type="ECO:0000256" key="1">
    <source>
        <dbReference type="ARBA" id="ARBA00022490"/>
    </source>
</evidence>
<feature type="binding site" evidence="6">
    <location>
        <position position="79"/>
    </location>
    <ligand>
        <name>S-adenosyl-L-methionine</name>
        <dbReference type="ChEBI" id="CHEBI:59789"/>
    </ligand>
</feature>
<dbReference type="SUPFAM" id="SSF53335">
    <property type="entry name" value="S-adenosyl-L-methionine-dependent methyltransferases"/>
    <property type="match status" value="1"/>
</dbReference>
<dbReference type="InterPro" id="IPR003682">
    <property type="entry name" value="rRNA_ssu_MeTfrase_G"/>
</dbReference>
<dbReference type="EMBL" id="JAZHFV010000001">
    <property type="protein sequence ID" value="MEX4005949.1"/>
    <property type="molecule type" value="Genomic_DNA"/>
</dbReference>
<evidence type="ECO:0000313" key="8">
    <source>
        <dbReference type="Proteomes" id="UP001559025"/>
    </source>
</evidence>
<evidence type="ECO:0000256" key="5">
    <source>
        <dbReference type="ARBA" id="ARBA00022691"/>
    </source>
</evidence>
<keyword evidence="2 6" id="KW-0698">rRNA processing</keyword>
<evidence type="ECO:0000256" key="2">
    <source>
        <dbReference type="ARBA" id="ARBA00022552"/>
    </source>
</evidence>
<dbReference type="NCBIfam" id="TIGR00138">
    <property type="entry name" value="rsmG_gidB"/>
    <property type="match status" value="1"/>
</dbReference>
<dbReference type="RefSeq" id="WP_368801351.1">
    <property type="nucleotide sequence ID" value="NZ_JAZHFV010000001.1"/>
</dbReference>
<comment type="caution">
    <text evidence="7">The sequence shown here is derived from an EMBL/GenBank/DDBJ whole genome shotgun (WGS) entry which is preliminary data.</text>
</comment>
<organism evidence="7 8">
    <name type="scientific">Neoaquamicrobium sediminum</name>
    <dbReference type="NCBI Taxonomy" id="1849104"/>
    <lineage>
        <taxon>Bacteria</taxon>
        <taxon>Pseudomonadati</taxon>
        <taxon>Pseudomonadota</taxon>
        <taxon>Alphaproteobacteria</taxon>
        <taxon>Hyphomicrobiales</taxon>
        <taxon>Phyllobacteriaceae</taxon>
        <taxon>Neoaquamicrobium</taxon>
    </lineage>
</organism>
<evidence type="ECO:0000256" key="4">
    <source>
        <dbReference type="ARBA" id="ARBA00022679"/>
    </source>
</evidence>
<evidence type="ECO:0000256" key="6">
    <source>
        <dbReference type="HAMAP-Rule" id="MF_00074"/>
    </source>
</evidence>
<name>A0ABV3WMT8_9HYPH</name>
<reference evidence="7 8" key="1">
    <citation type="submission" date="2024-01" db="EMBL/GenBank/DDBJ databases">
        <title>New evidence supports the origin of RcGTA from prophage.</title>
        <authorList>
            <person name="Xu Y."/>
            <person name="Liu B."/>
            <person name="Chen F."/>
        </authorList>
    </citation>
    <scope>NUCLEOTIDE SEQUENCE [LARGE SCALE GENOMIC DNA]</scope>
    <source>
        <strain evidence="7 8">CBW1107-2</strain>
    </source>
</reference>
<comment type="caution">
    <text evidence="6">Lacks conserved residue(s) required for the propagation of feature annotation.</text>
</comment>
<feature type="binding site" evidence="6">
    <location>
        <begin position="127"/>
        <end position="128"/>
    </location>
    <ligand>
        <name>S-adenosyl-L-methionine</name>
        <dbReference type="ChEBI" id="CHEBI:59789"/>
    </ligand>
</feature>
<keyword evidence="1 6" id="KW-0963">Cytoplasm</keyword>
<dbReference type="Gene3D" id="3.40.50.150">
    <property type="entry name" value="Vaccinia Virus protein VP39"/>
    <property type="match status" value="1"/>
</dbReference>
<dbReference type="PANTHER" id="PTHR31760:SF0">
    <property type="entry name" value="S-ADENOSYL-L-METHIONINE-DEPENDENT METHYLTRANSFERASES SUPERFAMILY PROTEIN"/>
    <property type="match status" value="1"/>
</dbReference>
<keyword evidence="3 6" id="KW-0489">Methyltransferase</keyword>
<dbReference type="PANTHER" id="PTHR31760">
    <property type="entry name" value="S-ADENOSYL-L-METHIONINE-DEPENDENT METHYLTRANSFERASES SUPERFAMILY PROTEIN"/>
    <property type="match status" value="1"/>
</dbReference>
<comment type="similarity">
    <text evidence="6">Belongs to the methyltransferase superfamily. RNA methyltransferase RsmG family.</text>
</comment>
<gene>
    <name evidence="6 7" type="primary">rsmG</name>
    <name evidence="7" type="ORF">V1479_01460</name>
</gene>
<keyword evidence="5 6" id="KW-0949">S-adenosyl-L-methionine</keyword>
<dbReference type="GO" id="GO:0032259">
    <property type="term" value="P:methylation"/>
    <property type="evidence" value="ECO:0007669"/>
    <property type="project" value="UniProtKB-KW"/>
</dbReference>